<evidence type="ECO:0000256" key="11">
    <source>
        <dbReference type="SAM" id="Phobius"/>
    </source>
</evidence>
<evidence type="ECO:0000256" key="7">
    <source>
        <dbReference type="ARBA" id="ARBA00022927"/>
    </source>
</evidence>
<keyword evidence="4 11" id="KW-0812">Transmembrane</keyword>
<gene>
    <name evidence="12" type="ORF">G7K_1654-t1</name>
</gene>
<dbReference type="Pfam" id="PF09753">
    <property type="entry name" value="Use1"/>
    <property type="match status" value="1"/>
</dbReference>
<sequence>MTSTTRKRTEEWSMSRRRGRGKDTSEKMVTNTAIDLQRLLARLDTTLSDPGAAGYDSVRRASIAANVEYARKLLLQLRGGTVGDIENTVYTNHERHIRRLNARLTEMEQMDQDEPSSSEDEAEAEQTASVPPTLSSQNSFSAPTSELRNRLNKDSSTSESATLSSTEHVLSHHRGLQEEYTTDLLRMARVLKNNSLAFGEKLEEDKTLISDTAALLGKNEGAMKTTGGKLGKYSKQSRGTTCLMCAVLGIVFVMFFFVYMLIRIT</sequence>
<evidence type="ECO:0000256" key="8">
    <source>
        <dbReference type="ARBA" id="ARBA00022989"/>
    </source>
</evidence>
<dbReference type="GO" id="GO:0006890">
    <property type="term" value="P:retrograde vesicle-mediated transport, Golgi to endoplasmic reticulum"/>
    <property type="evidence" value="ECO:0007669"/>
    <property type="project" value="TreeGrafter"/>
</dbReference>
<evidence type="ECO:0000256" key="4">
    <source>
        <dbReference type="ARBA" id="ARBA00022692"/>
    </source>
</evidence>
<keyword evidence="5" id="KW-0256">Endoplasmic reticulum</keyword>
<reference evidence="12 13" key="1">
    <citation type="journal article" date="2011" name="J. Gen. Appl. Microbiol.">
        <title>Draft genome sequencing of the enigmatic yeast Saitoella complicata.</title>
        <authorList>
            <person name="Nishida H."/>
            <person name="Hamamoto M."/>
            <person name="Sugiyama J."/>
        </authorList>
    </citation>
    <scope>NUCLEOTIDE SEQUENCE [LARGE SCALE GENOMIC DNA]</scope>
    <source>
        <strain evidence="12 13">NRRL Y-17804</strain>
    </source>
</reference>
<dbReference type="GO" id="GO:0031201">
    <property type="term" value="C:SNARE complex"/>
    <property type="evidence" value="ECO:0007669"/>
    <property type="project" value="TreeGrafter"/>
</dbReference>
<keyword evidence="9 11" id="KW-0472">Membrane</keyword>
<feature type="compositionally biased region" description="Acidic residues" evidence="10">
    <location>
        <begin position="108"/>
        <end position="124"/>
    </location>
</feature>
<evidence type="ECO:0000256" key="10">
    <source>
        <dbReference type="SAM" id="MobiDB-lite"/>
    </source>
</evidence>
<comment type="caution">
    <text evidence="12">The sequence shown here is derived from an EMBL/GenBank/DDBJ whole genome shotgun (WGS) entry which is preliminary data.</text>
</comment>
<dbReference type="InterPro" id="IPR019150">
    <property type="entry name" value="Vesicle_transport_protein_Use1"/>
</dbReference>
<evidence type="ECO:0000256" key="5">
    <source>
        <dbReference type="ARBA" id="ARBA00022824"/>
    </source>
</evidence>
<keyword evidence="7" id="KW-0653">Protein transport</keyword>
<evidence type="ECO:0008006" key="14">
    <source>
        <dbReference type="Google" id="ProtNLM"/>
    </source>
</evidence>
<keyword evidence="13" id="KW-1185">Reference proteome</keyword>
<keyword evidence="6" id="KW-0931">ER-Golgi transport</keyword>
<dbReference type="PANTHER" id="PTHR13050:SF7">
    <property type="entry name" value="VESICLE TRANSPORT PROTEIN USE1"/>
    <property type="match status" value="1"/>
</dbReference>
<dbReference type="EMBL" id="BACD03000009">
    <property type="protein sequence ID" value="GAO47447.1"/>
    <property type="molecule type" value="Genomic_DNA"/>
</dbReference>
<keyword evidence="8 11" id="KW-1133">Transmembrane helix</keyword>
<evidence type="ECO:0000256" key="3">
    <source>
        <dbReference type="ARBA" id="ARBA00022448"/>
    </source>
</evidence>
<dbReference type="GO" id="GO:0005484">
    <property type="term" value="F:SNAP receptor activity"/>
    <property type="evidence" value="ECO:0007669"/>
    <property type="project" value="TreeGrafter"/>
</dbReference>
<dbReference type="STRING" id="698492.A0A0E9NC60"/>
<dbReference type="PANTHER" id="PTHR13050">
    <property type="entry name" value="USE1-LIKE PROTEIN"/>
    <property type="match status" value="1"/>
</dbReference>
<evidence type="ECO:0000256" key="2">
    <source>
        <dbReference type="ARBA" id="ARBA00007891"/>
    </source>
</evidence>
<evidence type="ECO:0000256" key="9">
    <source>
        <dbReference type="ARBA" id="ARBA00023136"/>
    </source>
</evidence>
<feature type="region of interest" description="Disordered" evidence="10">
    <location>
        <begin position="108"/>
        <end position="174"/>
    </location>
</feature>
<accession>A0A0E9NC60</accession>
<protein>
    <recommendedName>
        <fullName evidence="14">t-SNARE coiled-coil homology domain-containing protein</fullName>
    </recommendedName>
</protein>
<name>A0A0E9NC60_SAICN</name>
<reference evidence="12 13" key="3">
    <citation type="journal article" date="2015" name="Genome Announc.">
        <title>Draft Genome Sequence of the Archiascomycetous Yeast Saitoella complicata.</title>
        <authorList>
            <person name="Yamauchi K."/>
            <person name="Kondo S."/>
            <person name="Hamamoto M."/>
            <person name="Takahashi Y."/>
            <person name="Ogura Y."/>
            <person name="Hayashi T."/>
            <person name="Nishida H."/>
        </authorList>
    </citation>
    <scope>NUCLEOTIDE SEQUENCE [LARGE SCALE GENOMIC DNA]</scope>
    <source>
        <strain evidence="12 13">NRRL Y-17804</strain>
    </source>
</reference>
<dbReference type="AlphaFoldDB" id="A0A0E9NC60"/>
<dbReference type="GO" id="GO:0015031">
    <property type="term" value="P:protein transport"/>
    <property type="evidence" value="ECO:0007669"/>
    <property type="project" value="UniProtKB-KW"/>
</dbReference>
<dbReference type="CDD" id="cd15860">
    <property type="entry name" value="SNARE_USE1"/>
    <property type="match status" value="1"/>
</dbReference>
<dbReference type="Proteomes" id="UP000033140">
    <property type="component" value="Unassembled WGS sequence"/>
</dbReference>
<feature type="compositionally biased region" description="Low complexity" evidence="10">
    <location>
        <begin position="155"/>
        <end position="167"/>
    </location>
</feature>
<feature type="transmembrane region" description="Helical" evidence="11">
    <location>
        <begin position="242"/>
        <end position="262"/>
    </location>
</feature>
<proteinExistence type="inferred from homology"/>
<feature type="compositionally biased region" description="Polar residues" evidence="10">
    <location>
        <begin position="129"/>
        <end position="146"/>
    </location>
</feature>
<evidence type="ECO:0000313" key="13">
    <source>
        <dbReference type="Proteomes" id="UP000033140"/>
    </source>
</evidence>
<feature type="region of interest" description="Disordered" evidence="10">
    <location>
        <begin position="1"/>
        <end position="27"/>
    </location>
</feature>
<keyword evidence="3" id="KW-0813">Transport</keyword>
<organism evidence="12 13">
    <name type="scientific">Saitoella complicata (strain BCRC 22490 / CBS 7301 / JCM 7358 / NBRC 10748 / NRRL Y-17804)</name>
    <dbReference type="NCBI Taxonomy" id="698492"/>
    <lineage>
        <taxon>Eukaryota</taxon>
        <taxon>Fungi</taxon>
        <taxon>Dikarya</taxon>
        <taxon>Ascomycota</taxon>
        <taxon>Taphrinomycotina</taxon>
        <taxon>Taphrinomycotina incertae sedis</taxon>
        <taxon>Saitoella</taxon>
    </lineage>
</organism>
<dbReference type="OMA" id="WEEGKCQ"/>
<evidence type="ECO:0000256" key="1">
    <source>
        <dbReference type="ARBA" id="ARBA00004163"/>
    </source>
</evidence>
<evidence type="ECO:0000313" key="12">
    <source>
        <dbReference type="EMBL" id="GAO47447.1"/>
    </source>
</evidence>
<dbReference type="GO" id="GO:0005789">
    <property type="term" value="C:endoplasmic reticulum membrane"/>
    <property type="evidence" value="ECO:0007669"/>
    <property type="project" value="UniProtKB-SubCell"/>
</dbReference>
<comment type="subcellular location">
    <subcellularLocation>
        <location evidence="1">Endoplasmic reticulum membrane</location>
        <topology evidence="1">Single-pass type IV membrane protein</topology>
    </subcellularLocation>
</comment>
<comment type="similarity">
    <text evidence="2">Belongs to the USE1 family.</text>
</comment>
<evidence type="ECO:0000256" key="6">
    <source>
        <dbReference type="ARBA" id="ARBA00022892"/>
    </source>
</evidence>
<reference evidence="12 13" key="2">
    <citation type="journal article" date="2014" name="J. Gen. Appl. Microbiol.">
        <title>The early diverging ascomycetous budding yeast Saitoella complicata has three histone deacetylases belonging to the Clr6, Hos2, and Rpd3 lineages.</title>
        <authorList>
            <person name="Nishida H."/>
            <person name="Matsumoto T."/>
            <person name="Kondo S."/>
            <person name="Hamamoto M."/>
            <person name="Yoshikawa H."/>
        </authorList>
    </citation>
    <scope>NUCLEOTIDE SEQUENCE [LARGE SCALE GENOMIC DNA]</scope>
    <source>
        <strain evidence="12 13">NRRL Y-17804</strain>
    </source>
</reference>